<dbReference type="Pfam" id="PF01584">
    <property type="entry name" value="CheW"/>
    <property type="match status" value="1"/>
</dbReference>
<dbReference type="SMART" id="SM00073">
    <property type="entry name" value="HPT"/>
    <property type="match status" value="1"/>
</dbReference>
<dbReference type="SUPFAM" id="SSF47226">
    <property type="entry name" value="Histidine-containing phosphotransfer domain, HPT domain"/>
    <property type="match status" value="1"/>
</dbReference>
<dbReference type="InterPro" id="IPR010808">
    <property type="entry name" value="CheA_P2-bd"/>
</dbReference>
<keyword evidence="8" id="KW-0418">Kinase</keyword>
<evidence type="ECO:0000313" key="16">
    <source>
        <dbReference type="EMBL" id="MFC0214591.1"/>
    </source>
</evidence>
<dbReference type="RefSeq" id="WP_377471981.1">
    <property type="nucleotide sequence ID" value="NZ_JBHLWN010000076.1"/>
</dbReference>
<evidence type="ECO:0000256" key="2">
    <source>
        <dbReference type="ARBA" id="ARBA00012438"/>
    </source>
</evidence>
<feature type="domain" description="HPt" evidence="15">
    <location>
        <begin position="2"/>
        <end position="106"/>
    </location>
</feature>
<dbReference type="InterPro" id="IPR004358">
    <property type="entry name" value="Sig_transdc_His_kin-like_C"/>
</dbReference>
<dbReference type="SUPFAM" id="SSF47384">
    <property type="entry name" value="Homodimeric domain of signal transducing histidine kinase"/>
    <property type="match status" value="1"/>
</dbReference>
<evidence type="ECO:0000256" key="7">
    <source>
        <dbReference type="ARBA" id="ARBA00022741"/>
    </source>
</evidence>
<dbReference type="InterPro" id="IPR002545">
    <property type="entry name" value="CheW-lke_dom"/>
</dbReference>
<dbReference type="PROSITE" id="PS50109">
    <property type="entry name" value="HIS_KIN"/>
    <property type="match status" value="1"/>
</dbReference>
<evidence type="ECO:0000256" key="12">
    <source>
        <dbReference type="SAM" id="MobiDB-lite"/>
    </source>
</evidence>
<keyword evidence="17" id="KW-1185">Reference proteome</keyword>
<dbReference type="SUPFAM" id="SSF55874">
    <property type="entry name" value="ATPase domain of HSP90 chaperone/DNA topoisomerase II/histidine kinase"/>
    <property type="match status" value="1"/>
</dbReference>
<dbReference type="CDD" id="cd00088">
    <property type="entry name" value="HPT"/>
    <property type="match status" value="1"/>
</dbReference>
<dbReference type="InterPro" id="IPR036641">
    <property type="entry name" value="HPT_dom_sf"/>
</dbReference>
<feature type="compositionally biased region" description="Low complexity" evidence="12">
    <location>
        <begin position="245"/>
        <end position="256"/>
    </location>
</feature>
<evidence type="ECO:0000256" key="11">
    <source>
        <dbReference type="PROSITE-ProRule" id="PRU00110"/>
    </source>
</evidence>
<evidence type="ECO:0000256" key="8">
    <source>
        <dbReference type="ARBA" id="ARBA00022777"/>
    </source>
</evidence>
<feature type="region of interest" description="Disordered" evidence="12">
    <location>
        <begin position="230"/>
        <end position="262"/>
    </location>
</feature>
<feature type="domain" description="Histidine kinase" evidence="13">
    <location>
        <begin position="308"/>
        <end position="517"/>
    </location>
</feature>
<evidence type="ECO:0000256" key="10">
    <source>
        <dbReference type="ARBA" id="ARBA00023012"/>
    </source>
</evidence>
<dbReference type="SUPFAM" id="SSF50341">
    <property type="entry name" value="CheW-like"/>
    <property type="match status" value="1"/>
</dbReference>
<evidence type="ECO:0000259" key="15">
    <source>
        <dbReference type="PROSITE" id="PS50894"/>
    </source>
</evidence>
<dbReference type="PROSITE" id="PS50851">
    <property type="entry name" value="CHEW"/>
    <property type="match status" value="1"/>
</dbReference>
<dbReference type="Pfam" id="PF01627">
    <property type="entry name" value="Hpt"/>
    <property type="match status" value="1"/>
</dbReference>
<dbReference type="InterPro" id="IPR004105">
    <property type="entry name" value="CheA-like_dim"/>
</dbReference>
<sequence>MSDNHMSQYLSLFLQDMEEHLQLLEDALLKLEKQGNGPELIPVMFRAAHSLKGSSAAMGFEHVTLLTHRMEDVLDRIRSERLHIDRSVIDVLFRCLDVLTEMKIFISHGESTEHPMMKELTERLRWMMEQRPELPDALIADEQGSFSYTIHVTLHENAELKTARFYVMLNKLSEIGTVVRTSPDLSETLDQDPVQLQIVLESGHTAEEIEGHALKETDIACVSIEKSAGPAAGSANTEEAKVQAVPSAAHSSSVPSSDKKSSSIRIDVDRLEQLMNTLSELVIYQTRSVQITDDLSGKFRGDSVVSDLRENTSTMSKVISELQEHVIKTRMQPVDTLFNRLPRMVRDISQALSKDVEFIVEGGETELDRTVLEEIHDPLIHILRNALDHGIESQELREQRSKPAKATVSVRAVQQENHVILTVSDDGGGIDPERIKKSALDKGLISKQEADQLTPQQAIQLIFAPGFSTAKQVTDISGRGIGMDIVRSHIEKINGIIDIESEVGQGTRFHIRLPLTLAIIRGILFRLGERTFAMPMSNVLEIVKLDQRHIETAAGQEVFRYREQFIPIRWIMDDFDIPRNVHSGQETKLIVIGLSEKRFAIPVTELIGFQDIVIKPISDNVKKREIVSNATILGNGNVALILDAAGMYKTLSKGTVAPSLHS</sequence>
<dbReference type="EMBL" id="JBHLWN010000076">
    <property type="protein sequence ID" value="MFC0214591.1"/>
    <property type="molecule type" value="Genomic_DNA"/>
</dbReference>
<dbReference type="Gene3D" id="3.30.70.1110">
    <property type="entry name" value="Histidine kinase CheA-like, P2 response regulator-binding domain"/>
    <property type="match status" value="1"/>
</dbReference>
<keyword evidence="4" id="KW-0145">Chemotaxis</keyword>
<dbReference type="GO" id="GO:0004673">
    <property type="term" value="F:protein histidine kinase activity"/>
    <property type="evidence" value="ECO:0007669"/>
    <property type="project" value="UniProtKB-EC"/>
</dbReference>
<dbReference type="InterPro" id="IPR035891">
    <property type="entry name" value="CheY-binding_CheA"/>
</dbReference>
<dbReference type="Gene3D" id="3.30.565.10">
    <property type="entry name" value="Histidine kinase-like ATPase, C-terminal domain"/>
    <property type="match status" value="1"/>
</dbReference>
<keyword evidence="6 16" id="KW-0808">Transferase</keyword>
<dbReference type="InterPro" id="IPR037052">
    <property type="entry name" value="CheA-like_P2_sf"/>
</dbReference>
<dbReference type="Proteomes" id="UP001589776">
    <property type="component" value="Unassembled WGS sequence"/>
</dbReference>
<dbReference type="InterPro" id="IPR036890">
    <property type="entry name" value="HATPase_C_sf"/>
</dbReference>
<evidence type="ECO:0000256" key="9">
    <source>
        <dbReference type="ARBA" id="ARBA00022840"/>
    </source>
</evidence>
<dbReference type="CDD" id="cd16916">
    <property type="entry name" value="HATPase_CheA-like"/>
    <property type="match status" value="1"/>
</dbReference>
<dbReference type="PROSITE" id="PS50894">
    <property type="entry name" value="HPT"/>
    <property type="match status" value="1"/>
</dbReference>
<evidence type="ECO:0000256" key="4">
    <source>
        <dbReference type="ARBA" id="ARBA00022500"/>
    </source>
</evidence>
<evidence type="ECO:0000259" key="13">
    <source>
        <dbReference type="PROSITE" id="PS50109"/>
    </source>
</evidence>
<dbReference type="PANTHER" id="PTHR43395">
    <property type="entry name" value="SENSOR HISTIDINE KINASE CHEA"/>
    <property type="match status" value="1"/>
</dbReference>
<dbReference type="InterPro" id="IPR036061">
    <property type="entry name" value="CheW-like_dom_sf"/>
</dbReference>
<keyword evidence="10" id="KW-0902">Two-component regulatory system</keyword>
<dbReference type="Pfam" id="PF07194">
    <property type="entry name" value="P2"/>
    <property type="match status" value="1"/>
</dbReference>
<dbReference type="SMART" id="SM00260">
    <property type="entry name" value="CheW"/>
    <property type="match status" value="1"/>
</dbReference>
<evidence type="ECO:0000256" key="6">
    <source>
        <dbReference type="ARBA" id="ARBA00022679"/>
    </source>
</evidence>
<reference evidence="16 17" key="1">
    <citation type="submission" date="2024-09" db="EMBL/GenBank/DDBJ databases">
        <authorList>
            <person name="Sun Q."/>
            <person name="Mori K."/>
        </authorList>
    </citation>
    <scope>NUCLEOTIDE SEQUENCE [LARGE SCALE GENOMIC DNA]</scope>
    <source>
        <strain evidence="16 17">CCM 7759</strain>
    </source>
</reference>
<dbReference type="Gene3D" id="1.20.120.160">
    <property type="entry name" value="HPT domain"/>
    <property type="match status" value="1"/>
</dbReference>
<keyword evidence="9" id="KW-0067">ATP-binding</keyword>
<dbReference type="InterPro" id="IPR008207">
    <property type="entry name" value="Sig_transdc_His_kin_Hpt_dom"/>
</dbReference>
<dbReference type="SMART" id="SM00387">
    <property type="entry name" value="HATPase_c"/>
    <property type="match status" value="1"/>
</dbReference>
<dbReference type="PRINTS" id="PR00344">
    <property type="entry name" value="BCTRLSENSOR"/>
</dbReference>
<evidence type="ECO:0000259" key="14">
    <source>
        <dbReference type="PROSITE" id="PS50851"/>
    </source>
</evidence>
<accession>A0ABV6DPL0</accession>
<dbReference type="InterPro" id="IPR005467">
    <property type="entry name" value="His_kinase_dom"/>
</dbReference>
<evidence type="ECO:0000256" key="1">
    <source>
        <dbReference type="ARBA" id="ARBA00000085"/>
    </source>
</evidence>
<dbReference type="Gene3D" id="1.10.287.560">
    <property type="entry name" value="Histidine kinase CheA-like, homodimeric domain"/>
    <property type="match status" value="1"/>
</dbReference>
<proteinExistence type="predicted"/>
<feature type="domain" description="CheW-like" evidence="14">
    <location>
        <begin position="519"/>
        <end position="653"/>
    </location>
</feature>
<dbReference type="PANTHER" id="PTHR43395:SF1">
    <property type="entry name" value="CHEMOTAXIS PROTEIN CHEA"/>
    <property type="match status" value="1"/>
</dbReference>
<dbReference type="Gene3D" id="2.30.30.40">
    <property type="entry name" value="SH3 Domains"/>
    <property type="match status" value="1"/>
</dbReference>
<dbReference type="InterPro" id="IPR051315">
    <property type="entry name" value="Bact_Chemotaxis_CheA"/>
</dbReference>
<comment type="catalytic activity">
    <reaction evidence="1">
        <text>ATP + protein L-histidine = ADP + protein N-phospho-L-histidine.</text>
        <dbReference type="EC" id="2.7.13.3"/>
    </reaction>
</comment>
<protein>
    <recommendedName>
        <fullName evidence="3">Chemotaxis protein CheA</fullName>
        <ecNumber evidence="2">2.7.13.3</ecNumber>
    </recommendedName>
</protein>
<dbReference type="InterPro" id="IPR036097">
    <property type="entry name" value="HisK_dim/P_sf"/>
</dbReference>
<dbReference type="Pfam" id="PF02518">
    <property type="entry name" value="HATPase_c"/>
    <property type="match status" value="1"/>
</dbReference>
<feature type="modified residue" description="Phosphohistidine" evidence="11">
    <location>
        <position position="49"/>
    </location>
</feature>
<dbReference type="InterPro" id="IPR003594">
    <property type="entry name" value="HATPase_dom"/>
</dbReference>
<dbReference type="SMART" id="SM01231">
    <property type="entry name" value="H-kinase_dim"/>
    <property type="match status" value="1"/>
</dbReference>
<organism evidence="16 17">
    <name type="scientific">Paenibacillus chartarius</name>
    <dbReference type="NCBI Taxonomy" id="747481"/>
    <lineage>
        <taxon>Bacteria</taxon>
        <taxon>Bacillati</taxon>
        <taxon>Bacillota</taxon>
        <taxon>Bacilli</taxon>
        <taxon>Bacillales</taxon>
        <taxon>Paenibacillaceae</taxon>
        <taxon>Paenibacillus</taxon>
    </lineage>
</organism>
<dbReference type="EC" id="2.7.13.3" evidence="2"/>
<keyword evidence="5 11" id="KW-0597">Phosphoprotein</keyword>
<comment type="caution">
    <text evidence="16">The sequence shown here is derived from an EMBL/GenBank/DDBJ whole genome shotgun (WGS) entry which is preliminary data.</text>
</comment>
<evidence type="ECO:0000313" key="17">
    <source>
        <dbReference type="Proteomes" id="UP001589776"/>
    </source>
</evidence>
<evidence type="ECO:0000256" key="3">
    <source>
        <dbReference type="ARBA" id="ARBA00021495"/>
    </source>
</evidence>
<evidence type="ECO:0000256" key="5">
    <source>
        <dbReference type="ARBA" id="ARBA00022553"/>
    </source>
</evidence>
<dbReference type="SUPFAM" id="SSF55052">
    <property type="entry name" value="CheY-binding domain of CheA"/>
    <property type="match status" value="1"/>
</dbReference>
<dbReference type="Pfam" id="PF02895">
    <property type="entry name" value="H-kinase_dim"/>
    <property type="match status" value="1"/>
</dbReference>
<keyword evidence="7" id="KW-0547">Nucleotide-binding</keyword>
<dbReference type="InterPro" id="IPR037006">
    <property type="entry name" value="CheA-like_homodim_sf"/>
</dbReference>
<name>A0ABV6DPL0_9BACL</name>
<gene>
    <name evidence="16" type="ORF">ACFFK0_19390</name>
</gene>